<accession>A0ABX0H562</accession>
<evidence type="ECO:0000259" key="1">
    <source>
        <dbReference type="PROSITE" id="PS50164"/>
    </source>
</evidence>
<feature type="domain" description="GIY-YIG" evidence="1">
    <location>
        <begin position="3"/>
        <end position="78"/>
    </location>
</feature>
<dbReference type="Pfam" id="PF01541">
    <property type="entry name" value="GIY-YIG"/>
    <property type="match status" value="1"/>
</dbReference>
<dbReference type="Gene3D" id="3.40.1440.10">
    <property type="entry name" value="GIY-YIG endonuclease"/>
    <property type="match status" value="1"/>
</dbReference>
<dbReference type="RefSeq" id="WP_166145930.1">
    <property type="nucleotide sequence ID" value="NZ_JAANYN010000003.1"/>
</dbReference>
<dbReference type="InterPro" id="IPR035901">
    <property type="entry name" value="GIY-YIG_endonuc_sf"/>
</dbReference>
<dbReference type="EMBL" id="JAANYN010000003">
    <property type="protein sequence ID" value="NHE56976.1"/>
    <property type="molecule type" value="Genomic_DNA"/>
</dbReference>
<sequence length="82" mass="9613">MTESYTVYALKSLFDGRIYVDFTSDMEKRLKEHNAGKTKSAKGFRPWILIYTEIAETRQKAREKEKYLKSGIGKEFLKSLEL</sequence>
<organism evidence="2 3">
    <name type="scientific">Cyclobacterium plantarum</name>
    <dbReference type="NCBI Taxonomy" id="2716263"/>
    <lineage>
        <taxon>Bacteria</taxon>
        <taxon>Pseudomonadati</taxon>
        <taxon>Bacteroidota</taxon>
        <taxon>Cytophagia</taxon>
        <taxon>Cytophagales</taxon>
        <taxon>Cyclobacteriaceae</taxon>
        <taxon>Cyclobacterium</taxon>
    </lineage>
</organism>
<dbReference type="CDD" id="cd10449">
    <property type="entry name" value="GIY-YIG_SLX1_like"/>
    <property type="match status" value="1"/>
</dbReference>
<proteinExistence type="predicted"/>
<name>A0ABX0H562_9BACT</name>
<protein>
    <submittedName>
        <fullName evidence="2">GIY-YIG nuclease family protein</fullName>
    </submittedName>
</protein>
<dbReference type="PROSITE" id="PS50164">
    <property type="entry name" value="GIY_YIG"/>
    <property type="match status" value="1"/>
</dbReference>
<gene>
    <name evidence="2" type="ORF">G9Q97_09145</name>
</gene>
<evidence type="ECO:0000313" key="3">
    <source>
        <dbReference type="Proteomes" id="UP000649799"/>
    </source>
</evidence>
<dbReference type="SUPFAM" id="SSF82771">
    <property type="entry name" value="GIY-YIG endonuclease"/>
    <property type="match status" value="1"/>
</dbReference>
<comment type="caution">
    <text evidence="2">The sequence shown here is derived from an EMBL/GenBank/DDBJ whole genome shotgun (WGS) entry which is preliminary data.</text>
</comment>
<keyword evidence="3" id="KW-1185">Reference proteome</keyword>
<evidence type="ECO:0000313" key="2">
    <source>
        <dbReference type="EMBL" id="NHE56976.1"/>
    </source>
</evidence>
<dbReference type="InterPro" id="IPR000305">
    <property type="entry name" value="GIY-YIG_endonuc"/>
</dbReference>
<reference evidence="2 3" key="1">
    <citation type="submission" date="2020-03" db="EMBL/GenBank/DDBJ databases">
        <title>Cyclobacterium plantarum sp. nov., a marine bacterium isolated from a coastal-marine wetland.</title>
        <authorList>
            <person name="Sanchez-Porro C."/>
            <person name="Ventosa A."/>
            <person name="Amoozegar M."/>
        </authorList>
    </citation>
    <scope>NUCLEOTIDE SEQUENCE [LARGE SCALE GENOMIC DNA]</scope>
    <source>
        <strain evidence="2 3">GBPx2</strain>
    </source>
</reference>
<dbReference type="Proteomes" id="UP000649799">
    <property type="component" value="Unassembled WGS sequence"/>
</dbReference>